<feature type="region of interest" description="Disordered" evidence="1">
    <location>
        <begin position="52"/>
        <end position="116"/>
    </location>
</feature>
<dbReference type="VEuPathDB" id="TriTrypDB:BSAL_13835"/>
<name>A0A0S4JD02_BODSA</name>
<keyword evidence="3" id="KW-1185">Reference proteome</keyword>
<protein>
    <submittedName>
        <fullName evidence="2">Uncharacterized protein</fullName>
    </submittedName>
</protein>
<organism evidence="2 3">
    <name type="scientific">Bodo saltans</name>
    <name type="common">Flagellated protozoan</name>
    <dbReference type="NCBI Taxonomy" id="75058"/>
    <lineage>
        <taxon>Eukaryota</taxon>
        <taxon>Discoba</taxon>
        <taxon>Euglenozoa</taxon>
        <taxon>Kinetoplastea</taxon>
        <taxon>Metakinetoplastina</taxon>
        <taxon>Eubodonida</taxon>
        <taxon>Bodonidae</taxon>
        <taxon>Bodo</taxon>
    </lineage>
</organism>
<dbReference type="EMBL" id="CYKH01001617">
    <property type="protein sequence ID" value="CUG88128.1"/>
    <property type="molecule type" value="Genomic_DNA"/>
</dbReference>
<dbReference type="Proteomes" id="UP000051952">
    <property type="component" value="Unassembled WGS sequence"/>
</dbReference>
<evidence type="ECO:0000256" key="1">
    <source>
        <dbReference type="SAM" id="MobiDB-lite"/>
    </source>
</evidence>
<dbReference type="AlphaFoldDB" id="A0A0S4JD02"/>
<evidence type="ECO:0000313" key="2">
    <source>
        <dbReference type="EMBL" id="CUG88128.1"/>
    </source>
</evidence>
<reference evidence="3" key="1">
    <citation type="submission" date="2015-09" db="EMBL/GenBank/DDBJ databases">
        <authorList>
            <consortium name="Pathogen Informatics"/>
        </authorList>
    </citation>
    <scope>NUCLEOTIDE SEQUENCE [LARGE SCALE GENOMIC DNA]</scope>
    <source>
        <strain evidence="3">Lake Konstanz</strain>
    </source>
</reference>
<gene>
    <name evidence="2" type="ORF">BSAL_13835</name>
</gene>
<proteinExistence type="predicted"/>
<sequence length="116" mass="12637">MRRCKLLTSEFERHKTRKQCQVQKPTANTSPSPGIETAVKCAFTREFNKTHKTEGMHSVMGRTGAGLAEANEESDDEVAAVNGETPSRAAAAPVKAASQRLSPRRPVQAPARSNLY</sequence>
<accession>A0A0S4JD02</accession>
<evidence type="ECO:0000313" key="3">
    <source>
        <dbReference type="Proteomes" id="UP000051952"/>
    </source>
</evidence>